<evidence type="ECO:0000313" key="2">
    <source>
        <dbReference type="Proteomes" id="UP001221816"/>
    </source>
</evidence>
<organism evidence="1 2">
    <name type="scientific">Klebsiella pasteurii</name>
    <dbReference type="NCBI Taxonomy" id="2587529"/>
    <lineage>
        <taxon>Bacteria</taxon>
        <taxon>Pseudomonadati</taxon>
        <taxon>Pseudomonadota</taxon>
        <taxon>Gammaproteobacteria</taxon>
        <taxon>Enterobacterales</taxon>
        <taxon>Enterobacteriaceae</taxon>
        <taxon>Klebsiella/Raoultella group</taxon>
        <taxon>Klebsiella</taxon>
    </lineage>
</organism>
<dbReference type="Proteomes" id="UP001221816">
    <property type="component" value="Unassembled WGS sequence"/>
</dbReference>
<dbReference type="SUPFAM" id="SSF47413">
    <property type="entry name" value="lambda repressor-like DNA-binding domains"/>
    <property type="match status" value="1"/>
</dbReference>
<dbReference type="InterPro" id="IPR010982">
    <property type="entry name" value="Lambda_DNA-bd_dom_sf"/>
</dbReference>
<dbReference type="RefSeq" id="WP_272026487.1">
    <property type="nucleotide sequence ID" value="NZ_JAQNDH010000001.1"/>
</dbReference>
<gene>
    <name evidence="1" type="ORF">PIK62_02280</name>
</gene>
<protein>
    <submittedName>
        <fullName evidence="1">CII family transcriptional regulator</fullName>
    </submittedName>
</protein>
<proteinExistence type="predicted"/>
<evidence type="ECO:0000313" key="1">
    <source>
        <dbReference type="EMBL" id="MDC0691485.1"/>
    </source>
</evidence>
<dbReference type="Pfam" id="PF05269">
    <property type="entry name" value="Phage_CII"/>
    <property type="match status" value="1"/>
</dbReference>
<comment type="caution">
    <text evidence="1">The sequence shown here is derived from an EMBL/GenBank/DDBJ whole genome shotgun (WGS) entry which is preliminary data.</text>
</comment>
<dbReference type="Gene3D" id="1.10.260.40">
    <property type="entry name" value="lambda repressor-like DNA-binding domains"/>
    <property type="match status" value="1"/>
</dbReference>
<name>A0ABT5CKM1_9ENTR</name>
<dbReference type="InterPro" id="IPR007933">
    <property type="entry name" value="Transcrpt_activ_CII"/>
</dbReference>
<accession>A0ABT5CKM1</accession>
<dbReference type="EMBL" id="JAQNDI010000001">
    <property type="protein sequence ID" value="MDC0691485.1"/>
    <property type="molecule type" value="Genomic_DNA"/>
</dbReference>
<sequence length="123" mass="13713">MENAIARKLEPPILNPIEIEGILLNRLLSIGQKVFAEMRGVSESTISRRKSEGYYAEMAKEISVLGLQVVPPEAVVVSRHYLQSVETLADNRACVQDTVAQIRPINHQGANRTHHKFGVNRVV</sequence>
<reference evidence="1 2" key="1">
    <citation type="submission" date="2023-01" db="EMBL/GenBank/DDBJ databases">
        <authorList>
            <person name="Dale J."/>
        </authorList>
    </citation>
    <scope>NUCLEOTIDE SEQUENCE [LARGE SCALE GENOMIC DNA]</scope>
    <source>
        <strain evidence="1 2">2022EL-01098</strain>
    </source>
</reference>
<keyword evidence="2" id="KW-1185">Reference proteome</keyword>